<evidence type="ECO:0000256" key="1">
    <source>
        <dbReference type="ARBA" id="ARBA00010088"/>
    </source>
</evidence>
<reference evidence="4 5" key="1">
    <citation type="submission" date="2021-06" db="EMBL/GenBank/DDBJ databases">
        <title>Genome-based taxonomic framework of Microbacterium strains isolated from marine environment, the description of four new species and reclassification of four preexisting species.</title>
        <authorList>
            <person name="Lee S.D."/>
            <person name="Kim S.-M."/>
            <person name="Byeon Y.-S."/>
            <person name="Yang H.L."/>
            <person name="Kim I.S."/>
        </authorList>
    </citation>
    <scope>NUCLEOTIDE SEQUENCE [LARGE SCALE GENOMIC DNA]</scope>
    <source>
        <strain evidence="4 5">SSW1-36</strain>
    </source>
</reference>
<proteinExistence type="inferred from homology"/>
<keyword evidence="2 4" id="KW-0378">Hydrolase</keyword>
<dbReference type="InterPro" id="IPR002410">
    <property type="entry name" value="Peptidase_S33"/>
</dbReference>
<sequence>MEDVTTVVRRLLDLTVEEHTLTVPLVWGDPADSRTIDVFAAVVSRPGGETLPYLVFLQGGPGSEAPRPFHAATSPAWLDEALAHYQVVLLDQRGTGRSTPVSDGDLALGSSVVAEHLTHLRADAIVRDCEAMRQHLGAEQWSVLGQSFGGFTTLAYLSTDADSLTDVFITGGLSAIGRHPDDVYALCYDKMRDASERYYRRFPEHRDAMRRLVDRAAAGDIVLPDGEVVSVSRLRSFGSALGTDGGWQTVWSLLESDPTKNAFRYDLMNAMPYGGRNPLYFAFHESSYADGHATRWSAERTEPADFRDDPTLFTGEHIRREWTETVPAFQPWRDVALELAEFEWPSVYDASAIAASEATGAAAVYVNDVYVPYEFSLETAKLLPGVHLWQTSEHEHNGLRSGPVLSRLIDLAHGRRIR</sequence>
<evidence type="ECO:0000259" key="3">
    <source>
        <dbReference type="Pfam" id="PF00561"/>
    </source>
</evidence>
<dbReference type="EMBL" id="CP078077">
    <property type="protein sequence ID" value="UPL16233.1"/>
    <property type="molecule type" value="Genomic_DNA"/>
</dbReference>
<name>A0ABY4IU52_9MICO</name>
<dbReference type="InterPro" id="IPR029058">
    <property type="entry name" value="AB_hydrolase_fold"/>
</dbReference>
<dbReference type="Pfam" id="PF00561">
    <property type="entry name" value="Abhydrolase_1"/>
    <property type="match status" value="1"/>
</dbReference>
<organism evidence="4 5">
    <name type="scientific">Microbacterium galbinum</name>
    <dbReference type="NCBI Taxonomy" id="2851646"/>
    <lineage>
        <taxon>Bacteria</taxon>
        <taxon>Bacillati</taxon>
        <taxon>Actinomycetota</taxon>
        <taxon>Actinomycetes</taxon>
        <taxon>Micrococcales</taxon>
        <taxon>Microbacteriaceae</taxon>
        <taxon>Microbacterium</taxon>
    </lineage>
</organism>
<evidence type="ECO:0000256" key="2">
    <source>
        <dbReference type="ARBA" id="ARBA00022801"/>
    </source>
</evidence>
<gene>
    <name evidence="4" type="ORF">KV396_15650</name>
</gene>
<dbReference type="Gene3D" id="3.40.50.1820">
    <property type="entry name" value="alpha/beta hydrolase"/>
    <property type="match status" value="1"/>
</dbReference>
<keyword evidence="5" id="KW-1185">Reference proteome</keyword>
<protein>
    <submittedName>
        <fullName evidence="4">Alpha/beta hydrolase</fullName>
    </submittedName>
</protein>
<evidence type="ECO:0000313" key="4">
    <source>
        <dbReference type="EMBL" id="UPL16233.1"/>
    </source>
</evidence>
<evidence type="ECO:0000313" key="5">
    <source>
        <dbReference type="Proteomes" id="UP000831963"/>
    </source>
</evidence>
<accession>A0ABY4IU52</accession>
<feature type="domain" description="AB hydrolase-1" evidence="3">
    <location>
        <begin position="53"/>
        <end position="201"/>
    </location>
</feature>
<dbReference type="PANTHER" id="PTHR43248:SF2">
    <property type="entry name" value="PROLYL AMINOPEPTIDASE"/>
    <property type="match status" value="1"/>
</dbReference>
<dbReference type="InterPro" id="IPR000073">
    <property type="entry name" value="AB_hydrolase_1"/>
</dbReference>
<dbReference type="PRINTS" id="PR00793">
    <property type="entry name" value="PROAMNOPTASE"/>
</dbReference>
<dbReference type="InterPro" id="IPR051601">
    <property type="entry name" value="Serine_prot/Carboxylest_S33"/>
</dbReference>
<dbReference type="PANTHER" id="PTHR43248">
    <property type="entry name" value="2-SUCCINYL-6-HYDROXY-2,4-CYCLOHEXADIENE-1-CARBOXYLATE SYNTHASE"/>
    <property type="match status" value="1"/>
</dbReference>
<dbReference type="SUPFAM" id="SSF53474">
    <property type="entry name" value="alpha/beta-Hydrolases"/>
    <property type="match status" value="1"/>
</dbReference>
<dbReference type="Proteomes" id="UP000831963">
    <property type="component" value="Chromosome"/>
</dbReference>
<dbReference type="GO" id="GO:0016787">
    <property type="term" value="F:hydrolase activity"/>
    <property type="evidence" value="ECO:0007669"/>
    <property type="project" value="UniProtKB-KW"/>
</dbReference>
<comment type="similarity">
    <text evidence="1">Belongs to the peptidase S33 family.</text>
</comment>